<dbReference type="PANTHER" id="PTHR30408">
    <property type="entry name" value="TYPE-1 RESTRICTION ENZYME ECOKI SPECIFICITY PROTEIN"/>
    <property type="match status" value="1"/>
</dbReference>
<sequence length="421" mass="49327">MTDLKKNVPELRFPEFEGEWEEKKISDSIKILKSGLSRELSANDIGLPVIRANNLQDYRLVLDDVKYWYKEDPQGANTAKYLLEKNDILINFINSESKMGTSCILTDDCERESIYTTNILRYVTKENFDSYFHFIYTQTYEYRKWIKIITKPAVNQASFTTVDFKKIPYHVPEIKEQQKIGDFFSKLDRQIELEEQKLVLLEEQKKGYMQKIFSQELRFKDDNGNDYPEWEEKKLSDLGSYSKSYSFSRDVEGEGKVHHIHYGDIHSKLPSKISDINLLPTIKESKDFEFLQKGDIIFADASEDYKDLGKAIMVDIDEDNIIAGLHTHVFRPNLQVVSEFLMYYTKTLNYFKFIKRQGTGISVLGISKKNLSNFILGLPEYKEQQKIGDFFSKLDQQIELQGQKIENLKQRKKGLLQKMFV</sequence>
<protein>
    <submittedName>
        <fullName evidence="5">Restriction endonuclease subunit S</fullName>
    </submittedName>
</protein>
<dbReference type="InterPro" id="IPR000055">
    <property type="entry name" value="Restrct_endonuc_typeI_TRD"/>
</dbReference>
<comment type="similarity">
    <text evidence="1">Belongs to the type-I restriction system S methylase family.</text>
</comment>
<dbReference type="GO" id="GO:0004519">
    <property type="term" value="F:endonuclease activity"/>
    <property type="evidence" value="ECO:0007669"/>
    <property type="project" value="UniProtKB-KW"/>
</dbReference>
<evidence type="ECO:0000256" key="1">
    <source>
        <dbReference type="ARBA" id="ARBA00010923"/>
    </source>
</evidence>
<evidence type="ECO:0000313" key="5">
    <source>
        <dbReference type="EMBL" id="REA80287.1"/>
    </source>
</evidence>
<evidence type="ECO:0000313" key="6">
    <source>
        <dbReference type="Proteomes" id="UP000256409"/>
    </source>
</evidence>
<keyword evidence="2" id="KW-0680">Restriction system</keyword>
<accession>A0A3D8Z8E7</accession>
<dbReference type="CDD" id="cd17517">
    <property type="entry name" value="RMtype1_S_EcoKI_StySPI-TRD2-CR2_like"/>
    <property type="match status" value="1"/>
</dbReference>
<name>A0A3D8Z8E7_STAPS</name>
<gene>
    <name evidence="5" type="ORF">DV961_12045</name>
</gene>
<dbReference type="Pfam" id="PF01420">
    <property type="entry name" value="Methylase_S"/>
    <property type="match status" value="2"/>
</dbReference>
<dbReference type="InterPro" id="IPR044946">
    <property type="entry name" value="Restrct_endonuc_typeI_TRD_sf"/>
</dbReference>
<reference evidence="6" key="1">
    <citation type="journal article" date="2018" name="Vet. Microbiol.">
        <title>Molecular epidemiology of methicillin-resistant staphylococci amongst veterinary personnel, personnel-owned pets, patients and the hospital environment of two companion animal veterinary hospitals.</title>
        <authorList>
            <person name="Worthing K.A."/>
            <person name="Brown J."/>
            <person name="Gerber L."/>
            <person name="Abraham S."/>
            <person name="Trott D."/>
            <person name="Norris J.M."/>
        </authorList>
    </citation>
    <scope>NUCLEOTIDE SEQUENCE [LARGE SCALE GENOMIC DNA]</scope>
    <source>
        <strain evidence="6">ST496-2</strain>
    </source>
</reference>
<dbReference type="OrthoDB" id="9795776at2"/>
<dbReference type="Gene3D" id="3.90.220.20">
    <property type="entry name" value="DNA methylase specificity domains"/>
    <property type="match status" value="2"/>
</dbReference>
<keyword evidence="5" id="KW-0255">Endonuclease</keyword>
<dbReference type="Gene3D" id="1.10.287.1120">
    <property type="entry name" value="Bipartite methylase S protein"/>
    <property type="match status" value="1"/>
</dbReference>
<dbReference type="PANTHER" id="PTHR30408:SF12">
    <property type="entry name" value="TYPE I RESTRICTION ENZYME MJAVIII SPECIFICITY SUBUNIT"/>
    <property type="match status" value="1"/>
</dbReference>
<proteinExistence type="inferred from homology"/>
<feature type="domain" description="Type I restriction modification DNA specificity" evidence="4">
    <location>
        <begin position="229"/>
        <end position="410"/>
    </location>
</feature>
<keyword evidence="3" id="KW-0238">DNA-binding</keyword>
<dbReference type="AlphaFoldDB" id="A0A3D8Z8E7"/>
<feature type="domain" description="Type I restriction modification DNA specificity" evidence="4">
    <location>
        <begin position="19"/>
        <end position="202"/>
    </location>
</feature>
<organism evidence="5 6">
    <name type="scientific">Staphylococcus pseudintermedius</name>
    <dbReference type="NCBI Taxonomy" id="283734"/>
    <lineage>
        <taxon>Bacteria</taxon>
        <taxon>Bacillati</taxon>
        <taxon>Bacillota</taxon>
        <taxon>Bacilli</taxon>
        <taxon>Bacillales</taxon>
        <taxon>Staphylococcaceae</taxon>
        <taxon>Staphylococcus</taxon>
        <taxon>Staphylococcus intermedius group</taxon>
    </lineage>
</organism>
<dbReference type="GO" id="GO:0003677">
    <property type="term" value="F:DNA binding"/>
    <property type="evidence" value="ECO:0007669"/>
    <property type="project" value="UniProtKB-KW"/>
</dbReference>
<dbReference type="GO" id="GO:0009307">
    <property type="term" value="P:DNA restriction-modification system"/>
    <property type="evidence" value="ECO:0007669"/>
    <property type="project" value="UniProtKB-KW"/>
</dbReference>
<comment type="caution">
    <text evidence="5">The sequence shown here is derived from an EMBL/GenBank/DDBJ whole genome shotgun (WGS) entry which is preliminary data.</text>
</comment>
<evidence type="ECO:0000256" key="3">
    <source>
        <dbReference type="ARBA" id="ARBA00023125"/>
    </source>
</evidence>
<keyword evidence="5" id="KW-0378">Hydrolase</keyword>
<dbReference type="EMBL" id="QQPC01000104">
    <property type="protein sequence ID" value="REA80287.1"/>
    <property type="molecule type" value="Genomic_DNA"/>
</dbReference>
<dbReference type="SUPFAM" id="SSF116734">
    <property type="entry name" value="DNA methylase specificity domain"/>
    <property type="match status" value="2"/>
</dbReference>
<dbReference type="InterPro" id="IPR052021">
    <property type="entry name" value="Type-I_RS_S_subunit"/>
</dbReference>
<dbReference type="Proteomes" id="UP000256409">
    <property type="component" value="Unassembled WGS sequence"/>
</dbReference>
<dbReference type="RefSeq" id="WP_037543193.1">
    <property type="nucleotide sequence ID" value="NZ_BAAFHP010000002.1"/>
</dbReference>
<evidence type="ECO:0000259" key="4">
    <source>
        <dbReference type="Pfam" id="PF01420"/>
    </source>
</evidence>
<keyword evidence="5" id="KW-0540">Nuclease</keyword>
<evidence type="ECO:0000256" key="2">
    <source>
        <dbReference type="ARBA" id="ARBA00022747"/>
    </source>
</evidence>